<evidence type="ECO:0000313" key="3">
    <source>
        <dbReference type="EMBL" id="JAT25461.1"/>
    </source>
</evidence>
<protein>
    <recommendedName>
        <fullName evidence="2">DUF155 domain-containing protein</fullName>
    </recommendedName>
</protein>
<evidence type="ECO:0000259" key="2">
    <source>
        <dbReference type="Pfam" id="PF02582"/>
    </source>
</evidence>
<name>A0A1B6LNY5_9HEMI</name>
<reference evidence="3" key="1">
    <citation type="submission" date="2015-11" db="EMBL/GenBank/DDBJ databases">
        <title>De novo transcriptome assembly of four potential Pierce s Disease insect vectors from Arizona vineyards.</title>
        <authorList>
            <person name="Tassone E.E."/>
        </authorList>
    </citation>
    <scope>NUCLEOTIDE SEQUENCE</scope>
</reference>
<dbReference type="Pfam" id="PF02582">
    <property type="entry name" value="DUF155"/>
    <property type="match status" value="1"/>
</dbReference>
<dbReference type="PANTHER" id="PTHR16255">
    <property type="entry name" value="REQUIRED FOR MEIOTIC NUCLEAR DIVISION PROTEIN 1 HOMOLOG"/>
    <property type="match status" value="1"/>
</dbReference>
<sequence>MALFAKYAIKHLNSIQMNKIGALSMNYSTFSHRCRPLIPRGQKLFNVFSLDGNSLLLSTVLYQPSVIGKVCFSEDSKVQTSAKRNQRRKVSLEEEMDDKKTPGTWYVSAYATSEEYNLEKLQEGLIKQNLYKPTNTPLDPLTSGGADVIHAVANYQLTSELRHIYFFREGSVVFWNTPELECISVLDFLKRYQIGSYDRKLILAEREIMSYSYSLSNKRSVLDNNKFCVSSAPGREALEITLDKFTLSNAMSLSVKLGIWEASLNQYIDSIEYVVEDLKNGKALRISRKEVTRKTGELFALRHSINLSSDLLDVPDFYWENDELETLYLQLCSYFSISRRTRVMNEKLNHCMELVELLTSHLSDRHHVRLEWMIIILIMIEVVIEVLHSRH</sequence>
<evidence type="ECO:0000256" key="1">
    <source>
        <dbReference type="ARBA" id="ARBA00008306"/>
    </source>
</evidence>
<dbReference type="PANTHER" id="PTHR16255:SF1">
    <property type="entry name" value="REQUIRED FOR MEIOTIC NUCLEAR DIVISION PROTEIN 1 HOMOLOG"/>
    <property type="match status" value="1"/>
</dbReference>
<dbReference type="InterPro" id="IPR003734">
    <property type="entry name" value="DUF155"/>
</dbReference>
<gene>
    <name evidence="3" type="ORF">g.34932</name>
</gene>
<proteinExistence type="inferred from homology"/>
<dbReference type="EMBL" id="GEBQ01014516">
    <property type="protein sequence ID" value="JAT25461.1"/>
    <property type="molecule type" value="Transcribed_RNA"/>
</dbReference>
<dbReference type="AlphaFoldDB" id="A0A1B6LNY5"/>
<feature type="domain" description="DUF155" evidence="2">
    <location>
        <begin position="164"/>
        <end position="345"/>
    </location>
</feature>
<dbReference type="GO" id="GO:0070131">
    <property type="term" value="P:positive regulation of mitochondrial translation"/>
    <property type="evidence" value="ECO:0007669"/>
    <property type="project" value="TreeGrafter"/>
</dbReference>
<accession>A0A1B6LNY5</accession>
<dbReference type="InterPro" id="IPR051624">
    <property type="entry name" value="RMD1/Sad1-interacting"/>
</dbReference>
<dbReference type="GO" id="GO:0005739">
    <property type="term" value="C:mitochondrion"/>
    <property type="evidence" value="ECO:0007669"/>
    <property type="project" value="UniProtKB-ARBA"/>
</dbReference>
<comment type="similarity">
    <text evidence="1">Belongs to the RMD1/sif2 family.</text>
</comment>
<organism evidence="3">
    <name type="scientific">Graphocephala atropunctata</name>
    <dbReference type="NCBI Taxonomy" id="36148"/>
    <lineage>
        <taxon>Eukaryota</taxon>
        <taxon>Metazoa</taxon>
        <taxon>Ecdysozoa</taxon>
        <taxon>Arthropoda</taxon>
        <taxon>Hexapoda</taxon>
        <taxon>Insecta</taxon>
        <taxon>Pterygota</taxon>
        <taxon>Neoptera</taxon>
        <taxon>Paraneoptera</taxon>
        <taxon>Hemiptera</taxon>
        <taxon>Auchenorrhyncha</taxon>
        <taxon>Membracoidea</taxon>
        <taxon>Cicadellidae</taxon>
        <taxon>Cicadellinae</taxon>
        <taxon>Cicadellini</taxon>
        <taxon>Graphocephala</taxon>
    </lineage>
</organism>